<dbReference type="Proteomes" id="UP000276133">
    <property type="component" value="Unassembled WGS sequence"/>
</dbReference>
<gene>
    <name evidence="1" type="ORF">BpHYR1_016624</name>
</gene>
<comment type="caution">
    <text evidence="1">The sequence shown here is derived from an EMBL/GenBank/DDBJ whole genome shotgun (WGS) entry which is preliminary data.</text>
</comment>
<evidence type="ECO:0000313" key="2">
    <source>
        <dbReference type="Proteomes" id="UP000276133"/>
    </source>
</evidence>
<proteinExistence type="predicted"/>
<protein>
    <submittedName>
        <fullName evidence="1">Uncharacterized protein</fullName>
    </submittedName>
</protein>
<keyword evidence="2" id="KW-1185">Reference proteome</keyword>
<name>A0A3M7SKW0_BRAPC</name>
<dbReference type="EMBL" id="REGN01001230">
    <property type="protein sequence ID" value="RNA36138.1"/>
    <property type="molecule type" value="Genomic_DNA"/>
</dbReference>
<sequence length="97" mass="11318">MLEKISWNFPTFFYQINIASITHLHFVINLDELASNELNCFCLDLKQHGVLKTICDFGKIFNTISKTGELKLSTIDLSTHEPMRLRKKENIIYQLTK</sequence>
<evidence type="ECO:0000313" key="1">
    <source>
        <dbReference type="EMBL" id="RNA36138.1"/>
    </source>
</evidence>
<organism evidence="1 2">
    <name type="scientific">Brachionus plicatilis</name>
    <name type="common">Marine rotifer</name>
    <name type="synonym">Brachionus muelleri</name>
    <dbReference type="NCBI Taxonomy" id="10195"/>
    <lineage>
        <taxon>Eukaryota</taxon>
        <taxon>Metazoa</taxon>
        <taxon>Spiralia</taxon>
        <taxon>Gnathifera</taxon>
        <taxon>Rotifera</taxon>
        <taxon>Eurotatoria</taxon>
        <taxon>Monogononta</taxon>
        <taxon>Pseudotrocha</taxon>
        <taxon>Ploima</taxon>
        <taxon>Brachionidae</taxon>
        <taxon>Brachionus</taxon>
    </lineage>
</organism>
<accession>A0A3M7SKW0</accession>
<reference evidence="1 2" key="1">
    <citation type="journal article" date="2018" name="Sci. Rep.">
        <title>Genomic signatures of local adaptation to the degree of environmental predictability in rotifers.</title>
        <authorList>
            <person name="Franch-Gras L."/>
            <person name="Hahn C."/>
            <person name="Garcia-Roger E.M."/>
            <person name="Carmona M.J."/>
            <person name="Serra M."/>
            <person name="Gomez A."/>
        </authorList>
    </citation>
    <scope>NUCLEOTIDE SEQUENCE [LARGE SCALE GENOMIC DNA]</scope>
    <source>
        <strain evidence="1">HYR1</strain>
    </source>
</reference>
<dbReference type="AlphaFoldDB" id="A0A3M7SKW0"/>